<dbReference type="AlphaFoldDB" id="A0A1G2RDM5"/>
<dbReference type="GO" id="GO:0000160">
    <property type="term" value="P:phosphorelay signal transduction system"/>
    <property type="evidence" value="ECO:0007669"/>
    <property type="project" value="InterPro"/>
</dbReference>
<dbReference type="EMBL" id="MHUC01000031">
    <property type="protein sequence ID" value="OHA70372.1"/>
    <property type="molecule type" value="Genomic_DNA"/>
</dbReference>
<dbReference type="InterPro" id="IPR011006">
    <property type="entry name" value="CheY-like_superfamily"/>
</dbReference>
<dbReference type="Pfam" id="PF00072">
    <property type="entry name" value="Response_reg"/>
    <property type="match status" value="1"/>
</dbReference>
<evidence type="ECO:0000313" key="4">
    <source>
        <dbReference type="EMBL" id="OHA70372.1"/>
    </source>
</evidence>
<comment type="caution">
    <text evidence="4">The sequence shown here is derived from an EMBL/GenBank/DDBJ whole genome shotgun (WGS) entry which is preliminary data.</text>
</comment>
<proteinExistence type="predicted"/>
<sequence>MIEEKSKILMIEEDGFLRKIYRNKFSRAGFDFSEATNGEEGLNKIMAEKPSLVLLDLILPKKSGFEVLAEIQNTKEIRSIPVIILSNLAQEIDIQRGLSLGAKDYLIKPEVSLSEVVDRTKECLAKIGMTK</sequence>
<gene>
    <name evidence="4" type="ORF">A3F15_02420</name>
</gene>
<evidence type="ECO:0000259" key="3">
    <source>
        <dbReference type="PROSITE" id="PS50110"/>
    </source>
</evidence>
<reference evidence="4 5" key="1">
    <citation type="journal article" date="2016" name="Nat. Commun.">
        <title>Thousands of microbial genomes shed light on interconnected biogeochemical processes in an aquifer system.</title>
        <authorList>
            <person name="Anantharaman K."/>
            <person name="Brown C.T."/>
            <person name="Hug L.A."/>
            <person name="Sharon I."/>
            <person name="Castelle C.J."/>
            <person name="Probst A.J."/>
            <person name="Thomas B.C."/>
            <person name="Singh A."/>
            <person name="Wilkins M.J."/>
            <person name="Karaoz U."/>
            <person name="Brodie E.L."/>
            <person name="Williams K.H."/>
            <person name="Hubbard S.S."/>
            <person name="Banfield J.F."/>
        </authorList>
    </citation>
    <scope>NUCLEOTIDE SEQUENCE [LARGE SCALE GENOMIC DNA]</scope>
</reference>
<feature type="domain" description="Response regulatory" evidence="3">
    <location>
        <begin position="7"/>
        <end position="123"/>
    </location>
</feature>
<protein>
    <recommendedName>
        <fullName evidence="3">Response regulatory domain-containing protein</fullName>
    </recommendedName>
</protein>
<dbReference type="STRING" id="1802457.A3F15_02420"/>
<dbReference type="SMART" id="SM00448">
    <property type="entry name" value="REC"/>
    <property type="match status" value="1"/>
</dbReference>
<dbReference type="Gene3D" id="3.40.50.2300">
    <property type="match status" value="1"/>
</dbReference>
<dbReference type="PANTHER" id="PTHR44591:SF3">
    <property type="entry name" value="RESPONSE REGULATORY DOMAIN-CONTAINING PROTEIN"/>
    <property type="match status" value="1"/>
</dbReference>
<evidence type="ECO:0000313" key="5">
    <source>
        <dbReference type="Proteomes" id="UP000177078"/>
    </source>
</evidence>
<dbReference type="CDD" id="cd17574">
    <property type="entry name" value="REC_OmpR"/>
    <property type="match status" value="1"/>
</dbReference>
<dbReference type="PROSITE" id="PS50110">
    <property type="entry name" value="RESPONSE_REGULATORY"/>
    <property type="match status" value="1"/>
</dbReference>
<dbReference type="SUPFAM" id="SSF52172">
    <property type="entry name" value="CheY-like"/>
    <property type="match status" value="1"/>
</dbReference>
<organism evidence="4 5">
    <name type="scientific">Candidatus Wildermuthbacteria bacterium RIFCSPHIGHO2_12_FULL_40_12</name>
    <dbReference type="NCBI Taxonomy" id="1802457"/>
    <lineage>
        <taxon>Bacteria</taxon>
        <taxon>Candidatus Wildermuthiibacteriota</taxon>
    </lineage>
</organism>
<evidence type="ECO:0000256" key="2">
    <source>
        <dbReference type="PROSITE-ProRule" id="PRU00169"/>
    </source>
</evidence>
<dbReference type="InterPro" id="IPR050595">
    <property type="entry name" value="Bact_response_regulator"/>
</dbReference>
<accession>A0A1G2RDM5</accession>
<feature type="modified residue" description="4-aspartylphosphate" evidence="2">
    <location>
        <position position="56"/>
    </location>
</feature>
<dbReference type="Proteomes" id="UP000177078">
    <property type="component" value="Unassembled WGS sequence"/>
</dbReference>
<dbReference type="InterPro" id="IPR001789">
    <property type="entry name" value="Sig_transdc_resp-reg_receiver"/>
</dbReference>
<name>A0A1G2RDM5_9BACT</name>
<dbReference type="PANTHER" id="PTHR44591">
    <property type="entry name" value="STRESS RESPONSE REGULATOR PROTEIN 1"/>
    <property type="match status" value="1"/>
</dbReference>
<evidence type="ECO:0000256" key="1">
    <source>
        <dbReference type="ARBA" id="ARBA00022553"/>
    </source>
</evidence>
<keyword evidence="1 2" id="KW-0597">Phosphoprotein</keyword>